<dbReference type="PANTHER" id="PTHR10819:SF3">
    <property type="entry name" value="PHOSPHOTRIESTERASE-RELATED PROTEIN"/>
    <property type="match status" value="1"/>
</dbReference>
<feature type="binding site" evidence="4">
    <location>
        <position position="241"/>
    </location>
    <ligand>
        <name>Zn(2+)</name>
        <dbReference type="ChEBI" id="CHEBI:29105"/>
        <label>1</label>
    </ligand>
</feature>
<feature type="binding site" evidence="4">
    <location>
        <position position="155"/>
    </location>
    <ligand>
        <name>Zn(2+)</name>
        <dbReference type="ChEBI" id="CHEBI:29105"/>
        <label>2</label>
    </ligand>
</feature>
<feature type="binding site" description="via carbamate group" evidence="4">
    <location>
        <position position="122"/>
    </location>
    <ligand>
        <name>Zn(2+)</name>
        <dbReference type="ChEBI" id="CHEBI:29105"/>
        <label>1</label>
    </ligand>
</feature>
<comment type="cofactor">
    <cofactor evidence="4">
        <name>a divalent metal cation</name>
        <dbReference type="ChEBI" id="CHEBI:60240"/>
    </cofactor>
    <text evidence="4">Binds 2 divalent metal cations per subunit.</text>
</comment>
<proteinExistence type="inferred from homology"/>
<evidence type="ECO:0000256" key="1">
    <source>
        <dbReference type="ARBA" id="ARBA00022723"/>
    </source>
</evidence>
<sequence>MRIRTVLGDIAPGDLGVCDAHDHLFLRTPLLPGEELDDPAAAAAQLRAFAGLGGRAVAQWTPYGMGRRIDDLADVSRATGVHVIAATGLHQAAHYDAGLLERLRPDALFVDELTRGRAGMIKVATAFHGLDAHARRVMTAAATASNATGAPIGVHLEQGTSALDVLDLLCGALGVPPDRVILGHLNRSPDPWVHRRAAESGAYLAFDGPSRTHHATDGHLFASLAALAEAGHTDRLLIGGDTTTASARTELGVPHTLRALRPRVERQLGREAATAIFTTNPARAFAAPWP</sequence>
<dbReference type="RefSeq" id="WP_089310897.1">
    <property type="nucleotide sequence ID" value="NZ_FZNP01000002.1"/>
</dbReference>
<dbReference type="PROSITE" id="PS51347">
    <property type="entry name" value="PHOSPHOTRIESTERASE_2"/>
    <property type="match status" value="1"/>
</dbReference>
<dbReference type="Gene3D" id="3.20.20.140">
    <property type="entry name" value="Metal-dependent hydrolases"/>
    <property type="match status" value="1"/>
</dbReference>
<evidence type="ECO:0000256" key="5">
    <source>
        <dbReference type="PROSITE-ProRule" id="PRU00679"/>
    </source>
</evidence>
<dbReference type="OrthoDB" id="9795018at2"/>
<dbReference type="PIRSF" id="PIRSF016839">
    <property type="entry name" value="PhP"/>
    <property type="match status" value="1"/>
</dbReference>
<reference evidence="7" key="1">
    <citation type="submission" date="2017-06" db="EMBL/GenBank/DDBJ databases">
        <authorList>
            <person name="Varghese N."/>
            <person name="Submissions S."/>
        </authorList>
    </citation>
    <scope>NUCLEOTIDE SEQUENCE [LARGE SCALE GENOMIC DNA]</scope>
    <source>
        <strain evidence="7">DSM 44485</strain>
    </source>
</reference>
<dbReference type="EMBL" id="FZNP01000002">
    <property type="protein sequence ID" value="SNR41493.1"/>
    <property type="molecule type" value="Genomic_DNA"/>
</dbReference>
<feature type="binding site" evidence="4">
    <location>
        <position position="23"/>
    </location>
    <ligand>
        <name>Zn(2+)</name>
        <dbReference type="ChEBI" id="CHEBI:29105"/>
        <label>1</label>
    </ligand>
</feature>
<comment type="similarity">
    <text evidence="5">Belongs to the metallo-dependent hydrolases superfamily. Phosphotriesterase family.</text>
</comment>
<evidence type="ECO:0000256" key="2">
    <source>
        <dbReference type="ARBA" id="ARBA00022801"/>
    </source>
</evidence>
<name>A0A238W5P9_9ACTN</name>
<evidence type="ECO:0000256" key="3">
    <source>
        <dbReference type="PIRSR" id="PIRSR601559-50"/>
    </source>
</evidence>
<gene>
    <name evidence="6" type="ORF">SAMN06265355_102711</name>
</gene>
<dbReference type="Proteomes" id="UP000198420">
    <property type="component" value="Unassembled WGS sequence"/>
</dbReference>
<evidence type="ECO:0000256" key="4">
    <source>
        <dbReference type="PIRSR" id="PIRSR601559-51"/>
    </source>
</evidence>
<protein>
    <submittedName>
        <fullName evidence="6">Phosphotriesterase-related protein</fullName>
    </submittedName>
</protein>
<dbReference type="Pfam" id="PF02126">
    <property type="entry name" value="PTE"/>
    <property type="match status" value="1"/>
</dbReference>
<keyword evidence="1 4" id="KW-0479">Metal-binding</keyword>
<feature type="binding site" description="via carbamate group" evidence="4">
    <location>
        <position position="122"/>
    </location>
    <ligand>
        <name>Zn(2+)</name>
        <dbReference type="ChEBI" id="CHEBI:29105"/>
        <label>2</label>
    </ligand>
</feature>
<dbReference type="SUPFAM" id="SSF51556">
    <property type="entry name" value="Metallo-dependent hydrolases"/>
    <property type="match status" value="1"/>
</dbReference>
<organism evidence="6 7">
    <name type="scientific">Actinomadura mexicana</name>
    <dbReference type="NCBI Taxonomy" id="134959"/>
    <lineage>
        <taxon>Bacteria</taxon>
        <taxon>Bacillati</taxon>
        <taxon>Actinomycetota</taxon>
        <taxon>Actinomycetes</taxon>
        <taxon>Streptosporangiales</taxon>
        <taxon>Thermomonosporaceae</taxon>
        <taxon>Actinomadura</taxon>
    </lineage>
</organism>
<feature type="binding site" evidence="4">
    <location>
        <position position="184"/>
    </location>
    <ligand>
        <name>Zn(2+)</name>
        <dbReference type="ChEBI" id="CHEBI:29105"/>
        <label>2</label>
    </ligand>
</feature>
<dbReference type="GO" id="GO:0016787">
    <property type="term" value="F:hydrolase activity"/>
    <property type="evidence" value="ECO:0007669"/>
    <property type="project" value="UniProtKB-KW"/>
</dbReference>
<keyword evidence="2" id="KW-0378">Hydrolase</keyword>
<dbReference type="InterPro" id="IPR032466">
    <property type="entry name" value="Metal_Hydrolase"/>
</dbReference>
<dbReference type="GO" id="GO:0008270">
    <property type="term" value="F:zinc ion binding"/>
    <property type="evidence" value="ECO:0007669"/>
    <property type="project" value="InterPro"/>
</dbReference>
<dbReference type="InterPro" id="IPR001559">
    <property type="entry name" value="Phosphotriesterase"/>
</dbReference>
<dbReference type="AlphaFoldDB" id="A0A238W5P9"/>
<dbReference type="PANTHER" id="PTHR10819">
    <property type="entry name" value="PHOSPHOTRIESTERASE-RELATED"/>
    <property type="match status" value="1"/>
</dbReference>
<evidence type="ECO:0000313" key="6">
    <source>
        <dbReference type="EMBL" id="SNR41493.1"/>
    </source>
</evidence>
<feature type="modified residue" description="N6-carboxylysine" evidence="3 5">
    <location>
        <position position="122"/>
    </location>
</feature>
<feature type="binding site" evidence="4">
    <location>
        <position position="21"/>
    </location>
    <ligand>
        <name>Zn(2+)</name>
        <dbReference type="ChEBI" id="CHEBI:29105"/>
        <label>1</label>
    </ligand>
</feature>
<accession>A0A238W5P9</accession>
<evidence type="ECO:0000313" key="7">
    <source>
        <dbReference type="Proteomes" id="UP000198420"/>
    </source>
</evidence>
<keyword evidence="7" id="KW-1185">Reference proteome</keyword>